<dbReference type="PANTHER" id="PTHR10414">
    <property type="entry name" value="ETHANOLAMINEPHOSPHOTRANSFERASE"/>
    <property type="match status" value="1"/>
</dbReference>
<dbReference type="InterPro" id="IPR022776">
    <property type="entry name" value="TRM13/UPF0224_CHHC_Znf_dom"/>
</dbReference>
<dbReference type="Pfam" id="PF01066">
    <property type="entry name" value="CDP-OH_P_transf"/>
    <property type="match status" value="1"/>
</dbReference>
<evidence type="ECO:0000313" key="11">
    <source>
        <dbReference type="EMBL" id="KAK6754451.1"/>
    </source>
</evidence>
<evidence type="ECO:0000256" key="1">
    <source>
        <dbReference type="ARBA" id="ARBA00004370"/>
    </source>
</evidence>
<keyword evidence="5" id="KW-0863">Zinc-finger</keyword>
<keyword evidence="3 8" id="KW-0808">Transferase</keyword>
<evidence type="ECO:0000256" key="2">
    <source>
        <dbReference type="ARBA" id="ARBA00010441"/>
    </source>
</evidence>
<gene>
    <name evidence="11" type="primary">Necator_chrV.g18241</name>
    <name evidence="11" type="ORF">RB195_013450</name>
</gene>
<dbReference type="InterPro" id="IPR043130">
    <property type="entry name" value="CDP-OH_PTrfase_TM_dom"/>
</dbReference>
<keyword evidence="9" id="KW-0812">Transmembrane</keyword>
<keyword evidence="4" id="KW-0479">Metal-binding</keyword>
<dbReference type="InterPro" id="IPR000462">
    <property type="entry name" value="CDP-OH_P_trans"/>
</dbReference>
<dbReference type="Pfam" id="PF05206">
    <property type="entry name" value="TRM13"/>
    <property type="match status" value="1"/>
</dbReference>
<feature type="transmembrane region" description="Helical" evidence="9">
    <location>
        <begin position="320"/>
        <end position="341"/>
    </location>
</feature>
<feature type="transmembrane region" description="Helical" evidence="9">
    <location>
        <begin position="253"/>
        <end position="270"/>
    </location>
</feature>
<keyword evidence="9" id="KW-1133">Transmembrane helix</keyword>
<evidence type="ECO:0000313" key="12">
    <source>
        <dbReference type="Proteomes" id="UP001303046"/>
    </source>
</evidence>
<evidence type="ECO:0000256" key="6">
    <source>
        <dbReference type="ARBA" id="ARBA00022833"/>
    </source>
</evidence>
<comment type="subcellular location">
    <subcellularLocation>
        <location evidence="1">Membrane</location>
    </subcellularLocation>
</comment>
<feature type="transmembrane region" description="Helical" evidence="9">
    <location>
        <begin position="186"/>
        <end position="206"/>
    </location>
</feature>
<dbReference type="Gene3D" id="1.20.120.1760">
    <property type="match status" value="1"/>
</dbReference>
<protein>
    <recommendedName>
        <fullName evidence="10">CHHC U11-48K-type domain-containing protein</fullName>
    </recommendedName>
</protein>
<comment type="similarity">
    <text evidence="2 8">Belongs to the CDP-alcohol phosphatidyltransferase class-I family.</text>
</comment>
<feature type="transmembrane region" description="Helical" evidence="9">
    <location>
        <begin position="84"/>
        <end position="110"/>
    </location>
</feature>
<dbReference type="Pfam" id="PF05253">
    <property type="entry name" value="zf-U11-48K"/>
    <property type="match status" value="1"/>
</dbReference>
<evidence type="ECO:0000259" key="10">
    <source>
        <dbReference type="PROSITE" id="PS51800"/>
    </source>
</evidence>
<dbReference type="Proteomes" id="UP001303046">
    <property type="component" value="Unassembled WGS sequence"/>
</dbReference>
<dbReference type="Pfam" id="PF11722">
    <property type="entry name" value="zf-TRM13_CCCH"/>
    <property type="match status" value="1"/>
</dbReference>
<evidence type="ECO:0000256" key="8">
    <source>
        <dbReference type="RuleBase" id="RU003750"/>
    </source>
</evidence>
<dbReference type="InterPro" id="IPR021721">
    <property type="entry name" value="Znf_CCCH-type_TRM13"/>
</dbReference>
<dbReference type="PROSITE" id="PS51800">
    <property type="entry name" value="ZF_CHHC_U11_48K"/>
    <property type="match status" value="1"/>
</dbReference>
<keyword evidence="7 9" id="KW-0472">Membrane</keyword>
<feature type="transmembrane region" description="Helical" evidence="9">
    <location>
        <begin position="122"/>
        <end position="138"/>
    </location>
</feature>
<comment type="caution">
    <text evidence="11">The sequence shown here is derived from an EMBL/GenBank/DDBJ whole genome shotgun (WGS) entry which is preliminary data.</text>
</comment>
<dbReference type="InterPro" id="IPR007871">
    <property type="entry name" value="Methyltransferase_TRM13"/>
</dbReference>
<evidence type="ECO:0000256" key="4">
    <source>
        <dbReference type="ARBA" id="ARBA00022723"/>
    </source>
</evidence>
<feature type="transmembrane region" description="Helical" evidence="9">
    <location>
        <begin position="226"/>
        <end position="246"/>
    </location>
</feature>
<name>A0ABR1DYA2_NECAM</name>
<evidence type="ECO:0000256" key="3">
    <source>
        <dbReference type="ARBA" id="ARBA00022679"/>
    </source>
</evidence>
<evidence type="ECO:0000256" key="5">
    <source>
        <dbReference type="ARBA" id="ARBA00022771"/>
    </source>
</evidence>
<dbReference type="InterPro" id="IPR014472">
    <property type="entry name" value="CHOPT"/>
</dbReference>
<dbReference type="PANTHER" id="PTHR10414:SF37">
    <property type="entry name" value="BB IN A BOXCAR, ISOFORM C"/>
    <property type="match status" value="1"/>
</dbReference>
<feature type="transmembrane region" description="Helical" evidence="9">
    <location>
        <begin position="290"/>
        <end position="308"/>
    </location>
</feature>
<dbReference type="EMBL" id="JAVFWL010000005">
    <property type="protein sequence ID" value="KAK6754451.1"/>
    <property type="molecule type" value="Genomic_DNA"/>
</dbReference>
<proteinExistence type="inferred from homology"/>
<keyword evidence="12" id="KW-1185">Reference proteome</keyword>
<organism evidence="11 12">
    <name type="scientific">Necator americanus</name>
    <name type="common">Human hookworm</name>
    <dbReference type="NCBI Taxonomy" id="51031"/>
    <lineage>
        <taxon>Eukaryota</taxon>
        <taxon>Metazoa</taxon>
        <taxon>Ecdysozoa</taxon>
        <taxon>Nematoda</taxon>
        <taxon>Chromadorea</taxon>
        <taxon>Rhabditida</taxon>
        <taxon>Rhabditina</taxon>
        <taxon>Rhabditomorpha</taxon>
        <taxon>Strongyloidea</taxon>
        <taxon>Ancylostomatidae</taxon>
        <taxon>Bunostominae</taxon>
        <taxon>Necator</taxon>
    </lineage>
</organism>
<reference evidence="11 12" key="1">
    <citation type="submission" date="2023-08" db="EMBL/GenBank/DDBJ databases">
        <title>A Necator americanus chromosomal reference genome.</title>
        <authorList>
            <person name="Ilik V."/>
            <person name="Petrzelkova K.J."/>
            <person name="Pardy F."/>
            <person name="Fuh T."/>
            <person name="Niatou-Singa F.S."/>
            <person name="Gouil Q."/>
            <person name="Baker L."/>
            <person name="Ritchie M.E."/>
            <person name="Jex A.R."/>
            <person name="Gazzola D."/>
            <person name="Li H."/>
            <person name="Toshio Fujiwara R."/>
            <person name="Zhan B."/>
            <person name="Aroian R.V."/>
            <person name="Pafco B."/>
            <person name="Schwarz E.M."/>
        </authorList>
    </citation>
    <scope>NUCLEOTIDE SEQUENCE [LARGE SCALE GENOMIC DNA]</scope>
    <source>
        <strain evidence="11 12">Aroian</strain>
        <tissue evidence="11">Whole animal</tissue>
    </source>
</reference>
<feature type="domain" description="CHHC U11-48K-type" evidence="10">
    <location>
        <begin position="419"/>
        <end position="446"/>
    </location>
</feature>
<evidence type="ECO:0000256" key="7">
    <source>
        <dbReference type="ARBA" id="ARBA00023136"/>
    </source>
</evidence>
<keyword evidence="6" id="KW-0862">Zinc</keyword>
<dbReference type="PROSITE" id="PS00379">
    <property type="entry name" value="CDP_ALCOHOL_P_TRANSF"/>
    <property type="match status" value="1"/>
</dbReference>
<accession>A0ABR1DYA2</accession>
<dbReference type="InterPro" id="IPR048254">
    <property type="entry name" value="CDP_ALCOHOL_P_TRANSF_CS"/>
</dbReference>
<evidence type="ECO:0000256" key="9">
    <source>
        <dbReference type="SAM" id="Phobius"/>
    </source>
</evidence>
<sequence>MVVTRSGTARVDRERRERYTYAPRSHPLLTDTLGNKYIDSYLEYDCLMTPEELKRLSEHKYSAVDTSWLDELCMKYFWEWAVDFYPLWLAPNLITLIGLIVNLITVLVLSHYCPTAREVAPSWAYALAAFGLFVYQTLDATDGKQARRTGAASPLGELFDHGCDSISQVFVTLNVAYAMRLGDVRCGTFFIVIVAVSLFYCAHWSTYCTGQLSFSKFDVTEAQITIIVLLLITSVFGPNIWTVGVLDYELRHVLLFLTLIGASYQGSSYFDVIFTGGVGRNGSTVAGTSVLFPVCPLLASIVPFAMIYSKSRTAVFDENITLFVLCFGAVVAKATNRLIVGHMSRSELVLWDWIYLGPIALMLNQYYDFIVCEKKLLMELQARCAYIIPRKGRSCRMLVKSGHMYCGEHANQEEKNEDRIPCPNDPKHTVDRKTLEQHLQRCNSRVSEEEWIAKDINAVKGETKFADKIDRRATLKEVTSLIEKLLKCYESISGEVSTVQLHSVEIENHLEQNSELSEIKRKHLIQQSSIIGHLVSANLLHDDPSVCIFELGAGKAQLAYWMTKRAPHAKFLLIDRSGSRNKYDNKALQEDPSLDIKRLRCSIEHLDLSKVGMLKDVSSLCAVCKHFCGSATDAGIRCLVNGIAGGLSLDGFVLVPCCHHKSRYSEYCGQELLAEWGMESESDFAALRLVAAWAVCGITLKRSDEFAPDEDVTEQSAVFEAEVNTDVTVMEQISSTCQKDASSNDFLKPWSAQWKEEIGRRAKVVLEMGRARYLSKLGFTTRIIKYVPESISPENLLILGIKNSS</sequence>